<dbReference type="Gene3D" id="3.40.50.720">
    <property type="entry name" value="NAD(P)-binding Rossmann-like Domain"/>
    <property type="match status" value="1"/>
</dbReference>
<dbReference type="PANTHER" id="PTHR35330:SF1">
    <property type="entry name" value="SIROHEME BIOSYNTHESIS PROTEIN MET8"/>
    <property type="match status" value="1"/>
</dbReference>
<dbReference type="RefSeq" id="WP_243365249.1">
    <property type="nucleotide sequence ID" value="NZ_CP094348.1"/>
</dbReference>
<keyword evidence="3" id="KW-0560">Oxidoreductase</keyword>
<dbReference type="EMBL" id="CP094348">
    <property type="protein sequence ID" value="UOB19881.1"/>
    <property type="molecule type" value="Genomic_DNA"/>
</dbReference>
<proteinExistence type="predicted"/>
<comment type="catalytic activity">
    <reaction evidence="6">
        <text>precorrin-2 + NAD(+) = sirohydrochlorin + NADH + 2 H(+)</text>
        <dbReference type="Rhea" id="RHEA:15613"/>
        <dbReference type="ChEBI" id="CHEBI:15378"/>
        <dbReference type="ChEBI" id="CHEBI:57540"/>
        <dbReference type="ChEBI" id="CHEBI:57945"/>
        <dbReference type="ChEBI" id="CHEBI:58351"/>
        <dbReference type="ChEBI" id="CHEBI:58827"/>
        <dbReference type="EC" id="1.3.1.76"/>
    </reaction>
</comment>
<evidence type="ECO:0000256" key="2">
    <source>
        <dbReference type="ARBA" id="ARBA00012400"/>
    </source>
</evidence>
<dbReference type="SUPFAM" id="SSF51735">
    <property type="entry name" value="NAD(P)-binding Rossmann-fold domains"/>
    <property type="match status" value="1"/>
</dbReference>
<dbReference type="Proteomes" id="UP000830343">
    <property type="component" value="Chromosome"/>
</dbReference>
<dbReference type="InterPro" id="IPR036291">
    <property type="entry name" value="NAD(P)-bd_dom_sf"/>
</dbReference>
<evidence type="ECO:0000256" key="1">
    <source>
        <dbReference type="ARBA" id="ARBA00005010"/>
    </source>
</evidence>
<keyword evidence="4" id="KW-0520">NAD</keyword>
<keyword evidence="8" id="KW-1185">Reference proteome</keyword>
<evidence type="ECO:0000256" key="4">
    <source>
        <dbReference type="ARBA" id="ARBA00023027"/>
    </source>
</evidence>
<gene>
    <name evidence="7" type="ORF">MRZ06_07490</name>
</gene>
<organism evidence="7 8">
    <name type="scientific">Macrococcus armenti</name>
    <dbReference type="NCBI Taxonomy" id="2875764"/>
    <lineage>
        <taxon>Bacteria</taxon>
        <taxon>Bacillati</taxon>
        <taxon>Bacillota</taxon>
        <taxon>Bacilli</taxon>
        <taxon>Bacillales</taxon>
        <taxon>Staphylococcaceae</taxon>
        <taxon>Macrococcus</taxon>
    </lineage>
</organism>
<evidence type="ECO:0000313" key="7">
    <source>
        <dbReference type="EMBL" id="UOB19881.1"/>
    </source>
</evidence>
<dbReference type="PANTHER" id="PTHR35330">
    <property type="entry name" value="SIROHEME BIOSYNTHESIS PROTEIN MET8"/>
    <property type="match status" value="1"/>
</dbReference>
<dbReference type="Pfam" id="PF13241">
    <property type="entry name" value="NAD_binding_7"/>
    <property type="match status" value="1"/>
</dbReference>
<dbReference type="EC" id="1.3.1.76" evidence="2"/>
<reference evidence="7" key="2">
    <citation type="submission" date="2022-04" db="EMBL/GenBank/DDBJ databases">
        <title>Antimicrobial genetic elements in methicillin-resistant Macrococcus armenti.</title>
        <authorList>
            <person name="Keller J.E."/>
            <person name="Schwendener S."/>
            <person name="Pantucek R."/>
            <person name="Perreten V."/>
        </authorList>
    </citation>
    <scope>NUCLEOTIDE SEQUENCE</scope>
    <source>
        <strain evidence="7">CCM 2609</strain>
    </source>
</reference>
<evidence type="ECO:0000256" key="3">
    <source>
        <dbReference type="ARBA" id="ARBA00023002"/>
    </source>
</evidence>
<name>A0ABY3ZSK9_9STAP</name>
<dbReference type="NCBIfam" id="TIGR01470">
    <property type="entry name" value="cysG_Nterm"/>
    <property type="match status" value="1"/>
</dbReference>
<reference evidence="7" key="1">
    <citation type="submission" date="2022-03" db="EMBL/GenBank/DDBJ databases">
        <authorList>
            <person name="Vrbovska V."/>
            <person name="Kovarovic V."/>
            <person name="Botka T."/>
            <person name="Pantucek R."/>
        </authorList>
    </citation>
    <scope>NUCLEOTIDE SEQUENCE</scope>
    <source>
        <strain evidence="7">CCM 2609</strain>
    </source>
</reference>
<sequence>MYPVMLDINKKNILIVGGGRVATRKVQGLMNEGANVTVIAPEVTDVIKQSDVTIVQQPFKHQDISAFNIVFIATNDKAVNDAVMERIEKHQLVNDCTNQQRSNFFNMASLIYGEMRIMISTEGSNPIKSKNFKNKLKEILNKEQIK</sequence>
<protein>
    <recommendedName>
        <fullName evidence="2">precorrin-2 dehydrogenase</fullName>
        <ecNumber evidence="2">1.3.1.76</ecNumber>
    </recommendedName>
</protein>
<dbReference type="InterPro" id="IPR006367">
    <property type="entry name" value="Sirohaem_synthase_N"/>
</dbReference>
<comment type="pathway">
    <text evidence="1">Porphyrin-containing compound metabolism; siroheme biosynthesis; sirohydrochlorin from precorrin-2: step 1/1.</text>
</comment>
<dbReference type="InterPro" id="IPR028161">
    <property type="entry name" value="Met8-like"/>
</dbReference>
<keyword evidence="5" id="KW-0627">Porphyrin biosynthesis</keyword>
<accession>A0ABY3ZSK9</accession>
<evidence type="ECO:0000256" key="6">
    <source>
        <dbReference type="ARBA" id="ARBA00047561"/>
    </source>
</evidence>
<evidence type="ECO:0000256" key="5">
    <source>
        <dbReference type="ARBA" id="ARBA00023244"/>
    </source>
</evidence>
<evidence type="ECO:0000313" key="8">
    <source>
        <dbReference type="Proteomes" id="UP000830343"/>
    </source>
</evidence>